<evidence type="ECO:0000313" key="2">
    <source>
        <dbReference type="Proteomes" id="UP000635628"/>
    </source>
</evidence>
<keyword evidence="2" id="KW-1185">Reference proteome</keyword>
<comment type="caution">
    <text evidence="1">The sequence shown here is derived from an EMBL/GenBank/DDBJ whole genome shotgun (WGS) entry which is preliminary data.</text>
</comment>
<name>A0ACA8ZRB5_9GAMM</name>
<proteinExistence type="predicted"/>
<accession>A0ACA8ZRB5</accession>
<sequence length="78" mass="9030">MQKSFKNTILKISLSFFFLAVASMLIQRTFYPIYVDTQGLLHETLWTPIGTFSFVLSVAGLVVYLMLLILMLIKRRIK</sequence>
<protein>
    <submittedName>
        <fullName evidence="1">Uncharacterized protein</fullName>
    </submittedName>
</protein>
<reference evidence="1" key="1">
    <citation type="submission" date="2020-05" db="EMBL/GenBank/DDBJ databases">
        <authorList>
            <person name="Petersen J."/>
            <person name="Sayavedra L."/>
        </authorList>
    </citation>
    <scope>NUCLEOTIDE SEQUENCE</scope>
    <source>
        <strain evidence="1">B azoricus SOX Menez Gwen</strain>
    </source>
</reference>
<evidence type="ECO:0000313" key="1">
    <source>
        <dbReference type="EMBL" id="CAB5503457.1"/>
    </source>
</evidence>
<gene>
    <name evidence="1" type="ORF">AZO1586R_1593</name>
</gene>
<dbReference type="Proteomes" id="UP000635628">
    <property type="component" value="Unassembled WGS sequence"/>
</dbReference>
<dbReference type="EMBL" id="CAESAP020000236">
    <property type="protein sequence ID" value="CAB5503457.1"/>
    <property type="molecule type" value="Genomic_DNA"/>
</dbReference>
<organism evidence="1 2">
    <name type="scientific">Bathymodiolus azoricus thioautotrophic gill symbiont</name>
    <dbReference type="NCBI Taxonomy" id="235205"/>
    <lineage>
        <taxon>Bacteria</taxon>
        <taxon>Pseudomonadati</taxon>
        <taxon>Pseudomonadota</taxon>
        <taxon>Gammaproteobacteria</taxon>
        <taxon>sulfur-oxidizing symbionts</taxon>
    </lineage>
</organism>